<protein>
    <submittedName>
        <fullName evidence="1">Uncharacterized protein</fullName>
    </submittedName>
</protein>
<name>A0ACB7PCD6_9PEZI</name>
<sequence length="258" mass="27538">MDGPQTPSKPSTPLPPSSSSSSLSAPKPSPPTTPSQQFPIPSFPPTLNAYGQWGKIRSFNPCGATEDHRLCHVEVHTGYSGKPPLGTRPGVVLYNGKDSKAPVLAAACYDSEEMPALVRGGRVVFVFEVEVEVGGGEGVRRERFGWWKVGKGTEEEAKEGGFRLVALSTGGDVGADSAGQGGSSCYVPEGADGGEVLAFLTWRRLFPKFKHAFTLELLGRGRSGELGERWNLMVVITALRIWALRLNGRTKTGVIAAE</sequence>
<proteinExistence type="predicted"/>
<keyword evidence="2" id="KW-1185">Reference proteome</keyword>
<evidence type="ECO:0000313" key="2">
    <source>
        <dbReference type="Proteomes" id="UP000724584"/>
    </source>
</evidence>
<dbReference type="EMBL" id="JAGIZQ010000003">
    <property type="protein sequence ID" value="KAH6635953.1"/>
    <property type="molecule type" value="Genomic_DNA"/>
</dbReference>
<dbReference type="Proteomes" id="UP000724584">
    <property type="component" value="Unassembled WGS sequence"/>
</dbReference>
<comment type="caution">
    <text evidence="1">The sequence shown here is derived from an EMBL/GenBank/DDBJ whole genome shotgun (WGS) entry which is preliminary data.</text>
</comment>
<gene>
    <name evidence="1" type="ORF">F5144DRAFT_628057</name>
</gene>
<evidence type="ECO:0000313" key="1">
    <source>
        <dbReference type="EMBL" id="KAH6635953.1"/>
    </source>
</evidence>
<accession>A0ACB7PCD6</accession>
<organism evidence="1 2">
    <name type="scientific">Chaetomium tenue</name>
    <dbReference type="NCBI Taxonomy" id="1854479"/>
    <lineage>
        <taxon>Eukaryota</taxon>
        <taxon>Fungi</taxon>
        <taxon>Dikarya</taxon>
        <taxon>Ascomycota</taxon>
        <taxon>Pezizomycotina</taxon>
        <taxon>Sordariomycetes</taxon>
        <taxon>Sordariomycetidae</taxon>
        <taxon>Sordariales</taxon>
        <taxon>Chaetomiaceae</taxon>
        <taxon>Chaetomium</taxon>
    </lineage>
</organism>
<reference evidence="1 2" key="1">
    <citation type="journal article" date="2021" name="Nat. Commun.">
        <title>Genetic determinants of endophytism in the Arabidopsis root mycobiome.</title>
        <authorList>
            <person name="Mesny F."/>
            <person name="Miyauchi S."/>
            <person name="Thiergart T."/>
            <person name="Pickel B."/>
            <person name="Atanasova L."/>
            <person name="Karlsson M."/>
            <person name="Huettel B."/>
            <person name="Barry K.W."/>
            <person name="Haridas S."/>
            <person name="Chen C."/>
            <person name="Bauer D."/>
            <person name="Andreopoulos W."/>
            <person name="Pangilinan J."/>
            <person name="LaButti K."/>
            <person name="Riley R."/>
            <person name="Lipzen A."/>
            <person name="Clum A."/>
            <person name="Drula E."/>
            <person name="Henrissat B."/>
            <person name="Kohler A."/>
            <person name="Grigoriev I.V."/>
            <person name="Martin F.M."/>
            <person name="Hacquard S."/>
        </authorList>
    </citation>
    <scope>NUCLEOTIDE SEQUENCE [LARGE SCALE GENOMIC DNA]</scope>
    <source>
        <strain evidence="1 2">MPI-SDFR-AT-0079</strain>
    </source>
</reference>